<dbReference type="Proteomes" id="UP000282076">
    <property type="component" value="Unassembled WGS sequence"/>
</dbReference>
<evidence type="ECO:0000313" key="2">
    <source>
        <dbReference type="Proteomes" id="UP000282076"/>
    </source>
</evidence>
<sequence>MRNQNQIISISSDHLIYKDHTGIDQKINFQTCKANYSLFLQSMNSLSQEEWIETKFRSRCVALRKTKKKKLILEFFTEPRTIFEFKISFFKRASKEYFEVLTKLYDFGWTTRDMN</sequence>
<keyword evidence="2" id="KW-1185">Reference proteome</keyword>
<organism evidence="1 2">
    <name type="scientific">Cohnella endophytica</name>
    <dbReference type="NCBI Taxonomy" id="2419778"/>
    <lineage>
        <taxon>Bacteria</taxon>
        <taxon>Bacillati</taxon>
        <taxon>Bacillota</taxon>
        <taxon>Bacilli</taxon>
        <taxon>Bacillales</taxon>
        <taxon>Paenibacillaceae</taxon>
        <taxon>Cohnella</taxon>
    </lineage>
</organism>
<gene>
    <name evidence="1" type="ORF">D7Z26_27005</name>
</gene>
<reference evidence="1 2" key="1">
    <citation type="submission" date="2018-10" db="EMBL/GenBank/DDBJ databases">
        <title>Cohnella sp. M2MS4P-1, whole genome shotgun sequence.</title>
        <authorList>
            <person name="Tuo L."/>
        </authorList>
    </citation>
    <scope>NUCLEOTIDE SEQUENCE [LARGE SCALE GENOMIC DNA]</scope>
    <source>
        <strain evidence="1 2">M2MS4P-1</strain>
    </source>
</reference>
<comment type="caution">
    <text evidence="1">The sequence shown here is derived from an EMBL/GenBank/DDBJ whole genome shotgun (WGS) entry which is preliminary data.</text>
</comment>
<proteinExistence type="predicted"/>
<protein>
    <submittedName>
        <fullName evidence="1">Uncharacterized protein</fullName>
    </submittedName>
</protein>
<accession>A0A494X8T3</accession>
<dbReference type="EMBL" id="RBZM01000021">
    <property type="protein sequence ID" value="RKP44063.1"/>
    <property type="molecule type" value="Genomic_DNA"/>
</dbReference>
<evidence type="ECO:0000313" key="1">
    <source>
        <dbReference type="EMBL" id="RKP44063.1"/>
    </source>
</evidence>
<dbReference type="AlphaFoldDB" id="A0A494X8T3"/>
<name>A0A494X8T3_9BACL</name>
<dbReference type="RefSeq" id="WP_120980144.1">
    <property type="nucleotide sequence ID" value="NZ_RBZM01000021.1"/>
</dbReference>